<dbReference type="AlphaFoldDB" id="A0A243SBE9"/>
<gene>
    <name evidence="2" type="ORF">CA983_02555</name>
</gene>
<keyword evidence="3" id="KW-1185">Reference proteome</keyword>
<name>A0A243SBE9_9ACTN</name>
<evidence type="ECO:0000313" key="3">
    <source>
        <dbReference type="Proteomes" id="UP000195105"/>
    </source>
</evidence>
<protein>
    <submittedName>
        <fullName evidence="2">Uncharacterized protein</fullName>
    </submittedName>
</protein>
<dbReference type="EMBL" id="NGFN01000008">
    <property type="protein sequence ID" value="OUD04656.1"/>
    <property type="molecule type" value="Genomic_DNA"/>
</dbReference>
<proteinExistence type="predicted"/>
<evidence type="ECO:0000256" key="1">
    <source>
        <dbReference type="SAM" id="Coils"/>
    </source>
</evidence>
<comment type="caution">
    <text evidence="2">The sequence shown here is derived from an EMBL/GenBank/DDBJ whole genome shotgun (WGS) entry which is preliminary data.</text>
</comment>
<accession>A0A243SBE9</accession>
<organism evidence="2 3">
    <name type="scientific">Streptomyces swartbergensis</name>
    <dbReference type="NCBI Taxonomy" id="487165"/>
    <lineage>
        <taxon>Bacteria</taxon>
        <taxon>Bacillati</taxon>
        <taxon>Actinomycetota</taxon>
        <taxon>Actinomycetes</taxon>
        <taxon>Kitasatosporales</taxon>
        <taxon>Streptomycetaceae</taxon>
        <taxon>Streptomyces</taxon>
    </lineage>
</organism>
<dbReference type="Proteomes" id="UP000195105">
    <property type="component" value="Unassembled WGS sequence"/>
</dbReference>
<dbReference type="RefSeq" id="WP_086599222.1">
    <property type="nucleotide sequence ID" value="NZ_NGFN01000008.1"/>
</dbReference>
<sequence length="87" mass="9633">MDLTARYVADSRRVIDEVEFAAITNPDLPRATVVRLTTRLTEMLRTVADHAERLAESNTQLRTDSAELESQVRALHEALTQATAPAA</sequence>
<keyword evidence="1" id="KW-0175">Coiled coil</keyword>
<evidence type="ECO:0000313" key="2">
    <source>
        <dbReference type="EMBL" id="OUD04656.1"/>
    </source>
</evidence>
<reference evidence="2 3" key="1">
    <citation type="submission" date="2017-05" db="EMBL/GenBank/DDBJ databases">
        <title>Biotechnological potential of actinobacteria isolated from South African environments.</title>
        <authorList>
            <person name="Le Roes-Hill M."/>
            <person name="Prins A."/>
            <person name="Durrell K.A."/>
        </authorList>
    </citation>
    <scope>NUCLEOTIDE SEQUENCE [LARGE SCALE GENOMIC DNA]</scope>
    <source>
        <strain evidence="2 3">HMC13</strain>
    </source>
</reference>
<feature type="coiled-coil region" evidence="1">
    <location>
        <begin position="51"/>
        <end position="78"/>
    </location>
</feature>